<keyword evidence="1" id="KW-0732">Signal</keyword>
<dbReference type="OrthoDB" id="756036at2"/>
<gene>
    <name evidence="2" type="ORF">SAMN04488132_1018</name>
</gene>
<evidence type="ECO:0000313" key="2">
    <source>
        <dbReference type="EMBL" id="SJZ31923.1"/>
    </source>
</evidence>
<proteinExistence type="predicted"/>
<dbReference type="Proteomes" id="UP000190888">
    <property type="component" value="Unassembled WGS sequence"/>
</dbReference>
<dbReference type="PROSITE" id="PS51257">
    <property type="entry name" value="PROKAR_LIPOPROTEIN"/>
    <property type="match status" value="1"/>
</dbReference>
<organism evidence="2 3">
    <name type="scientific">Sediminibacterium ginsengisoli</name>
    <dbReference type="NCBI Taxonomy" id="413434"/>
    <lineage>
        <taxon>Bacteria</taxon>
        <taxon>Pseudomonadati</taxon>
        <taxon>Bacteroidota</taxon>
        <taxon>Chitinophagia</taxon>
        <taxon>Chitinophagales</taxon>
        <taxon>Chitinophagaceae</taxon>
        <taxon>Sediminibacterium</taxon>
    </lineage>
</organism>
<dbReference type="STRING" id="413434.SAMN04488132_1018"/>
<evidence type="ECO:0000256" key="1">
    <source>
        <dbReference type="SAM" id="SignalP"/>
    </source>
</evidence>
<protein>
    <submittedName>
        <fullName evidence="2">Uncharacterized protein</fullName>
    </submittedName>
</protein>
<accession>A0A1T4JP22</accession>
<reference evidence="2 3" key="1">
    <citation type="submission" date="2017-02" db="EMBL/GenBank/DDBJ databases">
        <authorList>
            <person name="Peterson S.W."/>
        </authorList>
    </citation>
    <scope>NUCLEOTIDE SEQUENCE [LARGE SCALE GENOMIC DNA]</scope>
    <source>
        <strain evidence="2 3">DSM 22335</strain>
    </source>
</reference>
<dbReference type="AlphaFoldDB" id="A0A1T4JP22"/>
<keyword evidence="3" id="KW-1185">Reference proteome</keyword>
<feature type="chain" id="PRO_5012120214" evidence="1">
    <location>
        <begin position="25"/>
        <end position="188"/>
    </location>
</feature>
<feature type="signal peptide" evidence="1">
    <location>
        <begin position="1"/>
        <end position="24"/>
    </location>
</feature>
<dbReference type="EMBL" id="FUWH01000001">
    <property type="protein sequence ID" value="SJZ31923.1"/>
    <property type="molecule type" value="Genomic_DNA"/>
</dbReference>
<evidence type="ECO:0000313" key="3">
    <source>
        <dbReference type="Proteomes" id="UP000190888"/>
    </source>
</evidence>
<sequence length="188" mass="21575">MLKNIKNFLTCFSGILLLSACASSAPLYSYDSKNRIFSDSLSQETYNTLLSFLARYSTTGLKDTLIIKYDYNNESCWNTLDQMSDDYIQKTIAAHTQRVQQVLAKRKNISAFDFREPGNNMNKLKKWDRNIIIDSSNTLLNLIFKDRSRCGNSMIVLPDKQFVFLRSDPHADALDLSQAQITSYLLKK</sequence>
<name>A0A1T4JP22_9BACT</name>
<dbReference type="RefSeq" id="WP_078829377.1">
    <property type="nucleotide sequence ID" value="NZ_FUWH01000001.1"/>
</dbReference>